<dbReference type="EnsemblPlants" id="PNT77580">
    <property type="protein sequence ID" value="PNT77580"/>
    <property type="gene ID" value="BRADI_1g65377v3"/>
</dbReference>
<dbReference type="RefSeq" id="XP_010228739.1">
    <property type="nucleotide sequence ID" value="XM_010230437.3"/>
</dbReference>
<feature type="domain" description="Transcription factor TFIIIC triple barrel" evidence="1">
    <location>
        <begin position="17"/>
        <end position="175"/>
    </location>
</feature>
<dbReference type="PANTHER" id="PTHR21860">
    <property type="entry name" value="TRANSCRIPTION INITIATION FACTOR IIIC TFIIIC , POLYPEPTIDE 6-RELATED"/>
    <property type="match status" value="1"/>
</dbReference>
<dbReference type="Proteomes" id="UP000008810">
    <property type="component" value="Chromosome 1"/>
</dbReference>
<evidence type="ECO:0000313" key="2">
    <source>
        <dbReference type="EMBL" id="KQK22129.1"/>
    </source>
</evidence>
<protein>
    <recommendedName>
        <fullName evidence="1">Transcription factor TFIIIC triple barrel domain-containing protein</fullName>
    </recommendedName>
</protein>
<evidence type="ECO:0000313" key="3">
    <source>
        <dbReference type="EnsemblPlants" id="KQK22129"/>
    </source>
</evidence>
<dbReference type="InterPro" id="IPR042771">
    <property type="entry name" value="GTF3C6-like"/>
</dbReference>
<dbReference type="ExpressionAtlas" id="A0A0Q3LGF5">
    <property type="expression patterns" value="baseline"/>
</dbReference>
<dbReference type="Gramene" id="KQK22129">
    <property type="protein sequence ID" value="KQK22129"/>
    <property type="gene ID" value="BRADI_1g65377v3"/>
</dbReference>
<dbReference type="InterPro" id="IPR019481">
    <property type="entry name" value="TFIIIC_triple_barrel"/>
</dbReference>
<reference evidence="2 3" key="1">
    <citation type="journal article" date="2010" name="Nature">
        <title>Genome sequencing and analysis of the model grass Brachypodium distachyon.</title>
        <authorList>
            <consortium name="International Brachypodium Initiative"/>
        </authorList>
    </citation>
    <scope>NUCLEOTIDE SEQUENCE [LARGE SCALE GENOMIC DNA]</scope>
    <source>
        <strain evidence="2">Bd21</strain>
        <strain evidence="3">cv. Bd21</strain>
    </source>
</reference>
<accession>A0A0Q3LGF5</accession>
<dbReference type="OrthoDB" id="1877767at2759"/>
<dbReference type="RefSeq" id="XP_024312700.1">
    <property type="nucleotide sequence ID" value="XM_024456932.1"/>
</dbReference>
<dbReference type="PANTHER" id="PTHR21860:SF2">
    <property type="entry name" value="GENERAL TRANSCRIPTION FACTOR 3C POLYPEPTIDE 6"/>
    <property type="match status" value="1"/>
</dbReference>
<organism evidence="2">
    <name type="scientific">Brachypodium distachyon</name>
    <name type="common">Purple false brome</name>
    <name type="synonym">Trachynia distachya</name>
    <dbReference type="NCBI Taxonomy" id="15368"/>
    <lineage>
        <taxon>Eukaryota</taxon>
        <taxon>Viridiplantae</taxon>
        <taxon>Streptophyta</taxon>
        <taxon>Embryophyta</taxon>
        <taxon>Tracheophyta</taxon>
        <taxon>Spermatophyta</taxon>
        <taxon>Magnoliopsida</taxon>
        <taxon>Liliopsida</taxon>
        <taxon>Poales</taxon>
        <taxon>Poaceae</taxon>
        <taxon>BOP clade</taxon>
        <taxon>Pooideae</taxon>
        <taxon>Stipodae</taxon>
        <taxon>Brachypodieae</taxon>
        <taxon>Brachypodium</taxon>
    </lineage>
</organism>
<proteinExistence type="predicted"/>
<dbReference type="EMBL" id="CM000880">
    <property type="protein sequence ID" value="PNT77584.1"/>
    <property type="molecule type" value="Genomic_DNA"/>
</dbReference>
<reference evidence="3" key="3">
    <citation type="submission" date="2018-08" db="UniProtKB">
        <authorList>
            <consortium name="EnsemblPlants"/>
        </authorList>
    </citation>
    <scope>IDENTIFICATION</scope>
    <source>
        <strain evidence="3">cv. Bd21</strain>
    </source>
</reference>
<dbReference type="AlphaFoldDB" id="A0A0Q3LGF5"/>
<dbReference type="Gramene" id="PNT77580">
    <property type="protein sequence ID" value="PNT77580"/>
    <property type="gene ID" value="BRADI_1g65377v3"/>
</dbReference>
<dbReference type="KEGG" id="bdi:100827200"/>
<dbReference type="GO" id="GO:0000127">
    <property type="term" value="C:transcription factor TFIIIC complex"/>
    <property type="evidence" value="ECO:0000318"/>
    <property type="project" value="GO_Central"/>
</dbReference>
<dbReference type="STRING" id="15368.A0A0Q3LGF5"/>
<dbReference type="RefSeq" id="XP_024312699.1">
    <property type="nucleotide sequence ID" value="XM_024456931.1"/>
</dbReference>
<dbReference type="EMBL" id="CM000880">
    <property type="protein sequence ID" value="PNT77580.1"/>
    <property type="molecule type" value="Genomic_DNA"/>
</dbReference>
<evidence type="ECO:0000259" key="1">
    <source>
        <dbReference type="Pfam" id="PF10419"/>
    </source>
</evidence>
<reference evidence="2" key="2">
    <citation type="submission" date="2017-06" db="EMBL/GenBank/DDBJ databases">
        <title>WGS assembly of Brachypodium distachyon.</title>
        <authorList>
            <consortium name="The International Brachypodium Initiative"/>
            <person name="Lucas S."/>
            <person name="Harmon-Smith M."/>
            <person name="Lail K."/>
            <person name="Tice H."/>
            <person name="Grimwood J."/>
            <person name="Bruce D."/>
            <person name="Barry K."/>
            <person name="Shu S."/>
            <person name="Lindquist E."/>
            <person name="Wang M."/>
            <person name="Pitluck S."/>
            <person name="Vogel J.P."/>
            <person name="Garvin D.F."/>
            <person name="Mockler T.C."/>
            <person name="Schmutz J."/>
            <person name="Rokhsar D."/>
            <person name="Bevan M.W."/>
        </authorList>
    </citation>
    <scope>NUCLEOTIDE SEQUENCE</scope>
    <source>
        <strain evidence="2">Bd21</strain>
    </source>
</reference>
<dbReference type="GeneID" id="100827200"/>
<dbReference type="EnsemblPlants" id="PNT77584">
    <property type="protein sequence ID" value="PNT77584"/>
    <property type="gene ID" value="BRADI_1g65377v3"/>
</dbReference>
<sequence>MTKENLKDKHICEEDKEEEEEYILLELDDCLYSDIQPNAPYILSIVPLGVICANNWSIHVKRGTPGDKILDPPLMPPTVHRLVHFTTLGLDTLTPTLVVGDGLKMIGEYEETVGTCYLFSESDAPPKPICDEAALAQGNKDKQASISKDGMKEVPPKEVKHLASVQKILKFRSINEDYQQHRA</sequence>
<dbReference type="EnsemblPlants" id="KQK22129">
    <property type="protein sequence ID" value="KQK22129"/>
    <property type="gene ID" value="BRADI_1g65377v3"/>
</dbReference>
<dbReference type="EMBL" id="CM000880">
    <property type="protein sequence ID" value="KQK22129.1"/>
    <property type="molecule type" value="Genomic_DNA"/>
</dbReference>
<name>A0A0Q3LGF5_BRADI</name>
<dbReference type="Pfam" id="PF10419">
    <property type="entry name" value="TFIIIC_sub6"/>
    <property type="match status" value="1"/>
</dbReference>
<evidence type="ECO:0000313" key="4">
    <source>
        <dbReference type="Proteomes" id="UP000008810"/>
    </source>
</evidence>
<gene>
    <name evidence="3" type="primary">LOC100827200</name>
    <name evidence="2" type="ORF">BRADI_1g65377v3</name>
</gene>
<dbReference type="GO" id="GO:0006383">
    <property type="term" value="P:transcription by RNA polymerase III"/>
    <property type="evidence" value="ECO:0000318"/>
    <property type="project" value="GO_Central"/>
</dbReference>
<dbReference type="Gramene" id="PNT77584">
    <property type="protein sequence ID" value="PNT77584"/>
    <property type="gene ID" value="BRADI_1g65377v3"/>
</dbReference>
<dbReference type="RefSeq" id="XP_010228740.1">
    <property type="nucleotide sequence ID" value="XM_010230438.3"/>
</dbReference>
<keyword evidence="4" id="KW-1185">Reference proteome</keyword>